<dbReference type="Gene3D" id="3.40.190.10">
    <property type="entry name" value="Periplasmic binding protein-like II"/>
    <property type="match status" value="2"/>
</dbReference>
<keyword evidence="7" id="KW-1185">Reference proteome</keyword>
<dbReference type="PANTHER" id="PTHR30346:SF17">
    <property type="entry name" value="LYSR FAMILY TRANSCRIPTIONAL REGULATOR"/>
    <property type="match status" value="1"/>
</dbReference>
<dbReference type="PRINTS" id="PR00039">
    <property type="entry name" value="HTHLYSR"/>
</dbReference>
<keyword evidence="3" id="KW-0238">DNA-binding</keyword>
<dbReference type="Pfam" id="PF03466">
    <property type="entry name" value="LysR_substrate"/>
    <property type="match status" value="1"/>
</dbReference>
<organism evidence="6 7">
    <name type="scientific">Raoultella lignicola</name>
    <dbReference type="NCBI Taxonomy" id="3040939"/>
    <lineage>
        <taxon>Bacteria</taxon>
        <taxon>Pseudomonadati</taxon>
        <taxon>Pseudomonadota</taxon>
        <taxon>Gammaproteobacteria</taxon>
        <taxon>Enterobacterales</taxon>
        <taxon>Enterobacteriaceae</taxon>
        <taxon>Klebsiella/Raoultella group</taxon>
        <taxon>Raoultella</taxon>
    </lineage>
</organism>
<sequence length="303" mass="33674">MKGIDVKLLRAFVTLAEKGSYVSAAKTLFLTQPALSRQIQTLERLTGGQLFLRGRHGATLTTFGSQLFPKANEILQSHADFLTYAKELKHGRHDRLFLGFGVSSFHHVPRWINQFHQQFPECEVVINQMPSSVQIKMLQEGGLHMGFIRMPATNALSSQVIFSEVLALAVPSVNHVESTNLQNALSTYPLFQLDSLANPCLAEQTALFLKNNQLHANLVSVTGDMMTLLALVAGGNGVAFLPESAKYFLPTGVKMILPTQNPVRWDIAVVWNPEIISHWRDDFLKMAIVCDNYLTDNSAEQVV</sequence>
<evidence type="ECO:0000256" key="1">
    <source>
        <dbReference type="ARBA" id="ARBA00009437"/>
    </source>
</evidence>
<accession>A0ABU9FBF7</accession>
<comment type="caution">
    <text evidence="6">The sequence shown here is derived from an EMBL/GenBank/DDBJ whole genome shotgun (WGS) entry which is preliminary data.</text>
</comment>
<evidence type="ECO:0000256" key="3">
    <source>
        <dbReference type="ARBA" id="ARBA00023125"/>
    </source>
</evidence>
<dbReference type="InterPro" id="IPR005119">
    <property type="entry name" value="LysR_subst-bd"/>
</dbReference>
<keyword evidence="2" id="KW-0805">Transcription regulation</keyword>
<dbReference type="SUPFAM" id="SSF53850">
    <property type="entry name" value="Periplasmic binding protein-like II"/>
    <property type="match status" value="1"/>
</dbReference>
<dbReference type="EMBL" id="JARXNK020000105">
    <property type="protein sequence ID" value="MEL0553699.1"/>
    <property type="molecule type" value="Genomic_DNA"/>
</dbReference>
<dbReference type="RefSeq" id="WP_123754963.1">
    <property type="nucleotide sequence ID" value="NZ_JARXNK020000105.1"/>
</dbReference>
<keyword evidence="4" id="KW-0804">Transcription</keyword>
<evidence type="ECO:0000313" key="7">
    <source>
        <dbReference type="Proteomes" id="UP001312893"/>
    </source>
</evidence>
<dbReference type="InterPro" id="IPR036388">
    <property type="entry name" value="WH-like_DNA-bd_sf"/>
</dbReference>
<dbReference type="SUPFAM" id="SSF46785">
    <property type="entry name" value="Winged helix' DNA-binding domain"/>
    <property type="match status" value="1"/>
</dbReference>
<dbReference type="Proteomes" id="UP001312893">
    <property type="component" value="Unassembled WGS sequence"/>
</dbReference>
<evidence type="ECO:0000259" key="5">
    <source>
        <dbReference type="PROSITE" id="PS50931"/>
    </source>
</evidence>
<evidence type="ECO:0000256" key="2">
    <source>
        <dbReference type="ARBA" id="ARBA00023015"/>
    </source>
</evidence>
<protein>
    <submittedName>
        <fullName evidence="6">LysR family transcriptional regulator</fullName>
    </submittedName>
</protein>
<evidence type="ECO:0000256" key="4">
    <source>
        <dbReference type="ARBA" id="ARBA00023163"/>
    </source>
</evidence>
<dbReference type="InterPro" id="IPR036390">
    <property type="entry name" value="WH_DNA-bd_sf"/>
</dbReference>
<dbReference type="PANTHER" id="PTHR30346">
    <property type="entry name" value="TRANSCRIPTIONAL DUAL REGULATOR HCAR-RELATED"/>
    <property type="match status" value="1"/>
</dbReference>
<dbReference type="CDD" id="cd08414">
    <property type="entry name" value="PBP2_LTTR_aromatics_like"/>
    <property type="match status" value="1"/>
</dbReference>
<gene>
    <name evidence="6" type="ORF">QFI96_018575</name>
</gene>
<name>A0ABU9FBF7_9ENTR</name>
<dbReference type="InterPro" id="IPR000847">
    <property type="entry name" value="LysR_HTH_N"/>
</dbReference>
<comment type="similarity">
    <text evidence="1">Belongs to the LysR transcriptional regulatory family.</text>
</comment>
<feature type="domain" description="HTH lysR-type" evidence="5">
    <location>
        <begin position="4"/>
        <end position="61"/>
    </location>
</feature>
<reference evidence="6 7" key="1">
    <citation type="submission" date="2024-04" db="EMBL/GenBank/DDBJ databases">
        <title>Two novel Raoultella species associated with bleeding cankers of broadleaf hosts, Raoultella scottia sp. nov. and Raoultella lignicola sp. nov.</title>
        <authorList>
            <person name="Brady C.L."/>
        </authorList>
    </citation>
    <scope>NUCLEOTIDE SEQUENCE [LARGE SCALE GENOMIC DNA]</scope>
    <source>
        <strain evidence="6 7">TW_WC1a.1</strain>
    </source>
</reference>
<evidence type="ECO:0000313" key="6">
    <source>
        <dbReference type="EMBL" id="MEL0553699.1"/>
    </source>
</evidence>
<dbReference type="Gene3D" id="1.10.10.10">
    <property type="entry name" value="Winged helix-like DNA-binding domain superfamily/Winged helix DNA-binding domain"/>
    <property type="match status" value="1"/>
</dbReference>
<dbReference type="Pfam" id="PF00126">
    <property type="entry name" value="HTH_1"/>
    <property type="match status" value="1"/>
</dbReference>
<proteinExistence type="inferred from homology"/>
<dbReference type="PROSITE" id="PS50931">
    <property type="entry name" value="HTH_LYSR"/>
    <property type="match status" value="1"/>
</dbReference>